<dbReference type="OrthoDB" id="1157001at2"/>
<dbReference type="AlphaFoldDB" id="A0A1G8DN88"/>
<reference evidence="3" key="1">
    <citation type="submission" date="2016-10" db="EMBL/GenBank/DDBJ databases">
        <authorList>
            <person name="Varghese N."/>
            <person name="Submissions S."/>
        </authorList>
    </citation>
    <scope>NUCLEOTIDE SEQUENCE [LARGE SCALE GENOMIC DNA]</scope>
    <source>
        <strain evidence="3">DSM 17933</strain>
    </source>
</reference>
<evidence type="ECO:0000259" key="1">
    <source>
        <dbReference type="Pfam" id="PF13649"/>
    </source>
</evidence>
<accession>A0A1G8DN88</accession>
<feature type="domain" description="Methyltransferase" evidence="1">
    <location>
        <begin position="103"/>
        <end position="198"/>
    </location>
</feature>
<keyword evidence="2" id="KW-0489">Methyltransferase</keyword>
<name>A0A1G8DN88_9SPHI</name>
<proteinExistence type="predicted"/>
<dbReference type="Proteomes" id="UP000199643">
    <property type="component" value="Unassembled WGS sequence"/>
</dbReference>
<dbReference type="InterPro" id="IPR041698">
    <property type="entry name" value="Methyltransf_25"/>
</dbReference>
<dbReference type="EMBL" id="FNCH01000030">
    <property type="protein sequence ID" value="SDH59153.1"/>
    <property type="molecule type" value="Genomic_DNA"/>
</dbReference>
<dbReference type="SUPFAM" id="SSF53335">
    <property type="entry name" value="S-adenosyl-L-methionine-dependent methyltransferases"/>
    <property type="match status" value="1"/>
</dbReference>
<evidence type="ECO:0000313" key="3">
    <source>
        <dbReference type="Proteomes" id="UP000199643"/>
    </source>
</evidence>
<dbReference type="RefSeq" id="WP_090504443.1">
    <property type="nucleotide sequence ID" value="NZ_FNCH01000030.1"/>
</dbReference>
<keyword evidence="3" id="KW-1185">Reference proteome</keyword>
<dbReference type="Pfam" id="PF13649">
    <property type="entry name" value="Methyltransf_25"/>
    <property type="match status" value="1"/>
</dbReference>
<dbReference type="STRING" id="405671.SAMN05421827_13034"/>
<protein>
    <submittedName>
        <fullName evidence="2">Predicted RNA methylase</fullName>
    </submittedName>
</protein>
<dbReference type="Gene3D" id="3.40.50.150">
    <property type="entry name" value="Vaccinia Virus protein VP39"/>
    <property type="match status" value="1"/>
</dbReference>
<evidence type="ECO:0000313" key="2">
    <source>
        <dbReference type="EMBL" id="SDH59153.1"/>
    </source>
</evidence>
<gene>
    <name evidence="2" type="ORF">SAMN05421827_13034</name>
</gene>
<keyword evidence="2" id="KW-0808">Transferase</keyword>
<sequence>MELTTQQGNERMFAATNVLLFEDDYLQIKNAIEQLHLLFAGATGINAGNITDEDIYLPNGKAVSSIKAAHCLKELERTRRFIRGINQAINQLLNAMPGQTVHILYAGCGPYATLLTPLTSKFTSAQINFILLDINPDSLDAAKALYEELGLSEYVIDYVCTDATTYEFPNHIRIDMVISETMLNALRKEPQVAIMNNLIPQMHPKAIFIPENITVEAVLTRWEEEYKYFTIPEYLPKRIKAGLVYSASREFKLPQPVVLQVPASETHKQLSLFTEITVFGKEVLTTYNCSLTLPLAICKLQNQKGDMTITFEYVMSDKPGFVYTY</sequence>
<dbReference type="InterPro" id="IPR029063">
    <property type="entry name" value="SAM-dependent_MTases_sf"/>
</dbReference>
<organism evidence="2 3">
    <name type="scientific">Pedobacter terrae</name>
    <dbReference type="NCBI Taxonomy" id="405671"/>
    <lineage>
        <taxon>Bacteria</taxon>
        <taxon>Pseudomonadati</taxon>
        <taxon>Bacteroidota</taxon>
        <taxon>Sphingobacteriia</taxon>
        <taxon>Sphingobacteriales</taxon>
        <taxon>Sphingobacteriaceae</taxon>
        <taxon>Pedobacter</taxon>
    </lineage>
</organism>
<dbReference type="GO" id="GO:0032259">
    <property type="term" value="P:methylation"/>
    <property type="evidence" value="ECO:0007669"/>
    <property type="project" value="UniProtKB-KW"/>
</dbReference>
<dbReference type="GO" id="GO:0008168">
    <property type="term" value="F:methyltransferase activity"/>
    <property type="evidence" value="ECO:0007669"/>
    <property type="project" value="UniProtKB-KW"/>
</dbReference>